<gene>
    <name evidence="1" type="ORF">LCGC14_2551250</name>
</gene>
<proteinExistence type="predicted"/>
<reference evidence="1" key="1">
    <citation type="journal article" date="2015" name="Nature">
        <title>Complex archaea that bridge the gap between prokaryotes and eukaryotes.</title>
        <authorList>
            <person name="Spang A."/>
            <person name="Saw J.H."/>
            <person name="Jorgensen S.L."/>
            <person name="Zaremba-Niedzwiedzka K."/>
            <person name="Martijn J."/>
            <person name="Lind A.E."/>
            <person name="van Eijk R."/>
            <person name="Schleper C."/>
            <person name="Guy L."/>
            <person name="Ettema T.J."/>
        </authorList>
    </citation>
    <scope>NUCLEOTIDE SEQUENCE</scope>
</reference>
<dbReference type="EMBL" id="LAZR01041877">
    <property type="protein sequence ID" value="KKL10899.1"/>
    <property type="molecule type" value="Genomic_DNA"/>
</dbReference>
<protein>
    <submittedName>
        <fullName evidence="1">Uncharacterized protein</fullName>
    </submittedName>
</protein>
<accession>A0A0F9AMR7</accession>
<feature type="non-terminal residue" evidence="1">
    <location>
        <position position="33"/>
    </location>
</feature>
<dbReference type="AlphaFoldDB" id="A0A0F9AMR7"/>
<organism evidence="1">
    <name type="scientific">marine sediment metagenome</name>
    <dbReference type="NCBI Taxonomy" id="412755"/>
    <lineage>
        <taxon>unclassified sequences</taxon>
        <taxon>metagenomes</taxon>
        <taxon>ecological metagenomes</taxon>
    </lineage>
</organism>
<comment type="caution">
    <text evidence="1">The sequence shown here is derived from an EMBL/GenBank/DDBJ whole genome shotgun (WGS) entry which is preliminary data.</text>
</comment>
<sequence>MGGFLRLAAAKIRRGLLLWLHHVMARQGQGRRV</sequence>
<evidence type="ECO:0000313" key="1">
    <source>
        <dbReference type="EMBL" id="KKL10899.1"/>
    </source>
</evidence>
<name>A0A0F9AMR7_9ZZZZ</name>